<evidence type="ECO:0000256" key="1">
    <source>
        <dbReference type="SAM" id="SignalP"/>
    </source>
</evidence>
<dbReference type="EMBL" id="JAAMPI010000217">
    <property type="protein sequence ID" value="KAF4633979.1"/>
    <property type="molecule type" value="Genomic_DNA"/>
</dbReference>
<name>A0A8H4RQ21_9HELO</name>
<evidence type="ECO:0008006" key="4">
    <source>
        <dbReference type="Google" id="ProtNLM"/>
    </source>
</evidence>
<keyword evidence="3" id="KW-1185">Reference proteome</keyword>
<feature type="chain" id="PRO_5034470370" description="Glycosyltransferase family 31 protein" evidence="1">
    <location>
        <begin position="23"/>
        <end position="521"/>
    </location>
</feature>
<sequence length="521" mass="58606">MPPRNRLLLVFSLALFAGIVFFARYNGEPGHRLAKVTDRIHLGGLTQNGADPGSYDEHLGWIDSYSLNYPIKYARRDIIATPSANSKRPSVTIVDEPLFKDFSTIKNISQPQNIHFDHCLPPLALEVPHVAMPPADASNMIFGLQTTMGRLKDTVKPLARWLPHTNARLYAIVIENEETAADDKEMATLENEFHSMGMNVTIIHPVRATDSFPQRYFSLVNIMYEARDHKIEWVVCIDDDTLFPSMDNLLEMLSRHDSSKPQYIGSLSEDWWAVNHYGFMGFGGAGIILSTPLAKTIHEHNDDCKEHLRMSAGDISVMDCIYQFSDTKLTHITALHQVDMLGDKAGFYEGGREYLSLHHWKNDPDLHMDMDKAHMVADICDSCFLQRWQFPNEYLLVNGFSITHYPQGHLSGKKPGGVLGTGVGGKVEKINLDQMEETWAQISVTHSLAPLREKMLPEQKVGYRLLDSIYLDGLPGQRTRGVKQIYVKKGGEGEGDTVIALNWHIKAEDSKATPMAPAEQH</sequence>
<dbReference type="Pfam" id="PF04646">
    <property type="entry name" value="DUF604"/>
    <property type="match status" value="1"/>
</dbReference>
<gene>
    <name evidence="2" type="ORF">G7Y89_g4125</name>
</gene>
<reference evidence="2 3" key="1">
    <citation type="submission" date="2020-03" db="EMBL/GenBank/DDBJ databases">
        <title>Draft Genome Sequence of Cudoniella acicularis.</title>
        <authorList>
            <person name="Buettner E."/>
            <person name="Kellner H."/>
        </authorList>
    </citation>
    <scope>NUCLEOTIDE SEQUENCE [LARGE SCALE GENOMIC DNA]</scope>
    <source>
        <strain evidence="2 3">DSM 108380</strain>
    </source>
</reference>
<dbReference type="PANTHER" id="PTHR10811">
    <property type="entry name" value="FRINGE-RELATED"/>
    <property type="match status" value="1"/>
</dbReference>
<evidence type="ECO:0000313" key="2">
    <source>
        <dbReference type="EMBL" id="KAF4633979.1"/>
    </source>
</evidence>
<comment type="caution">
    <text evidence="2">The sequence shown here is derived from an EMBL/GenBank/DDBJ whole genome shotgun (WGS) entry which is preliminary data.</text>
</comment>
<evidence type="ECO:0000313" key="3">
    <source>
        <dbReference type="Proteomes" id="UP000566819"/>
    </source>
</evidence>
<keyword evidence="1" id="KW-0732">Signal</keyword>
<feature type="signal peptide" evidence="1">
    <location>
        <begin position="1"/>
        <end position="22"/>
    </location>
</feature>
<protein>
    <recommendedName>
        <fullName evidence="4">Glycosyltransferase family 31 protein</fullName>
    </recommendedName>
</protein>
<dbReference type="AlphaFoldDB" id="A0A8H4RQ21"/>
<proteinExistence type="predicted"/>
<dbReference type="OrthoDB" id="414175at2759"/>
<dbReference type="Proteomes" id="UP000566819">
    <property type="component" value="Unassembled WGS sequence"/>
</dbReference>
<accession>A0A8H4RQ21</accession>
<organism evidence="2 3">
    <name type="scientific">Cudoniella acicularis</name>
    <dbReference type="NCBI Taxonomy" id="354080"/>
    <lineage>
        <taxon>Eukaryota</taxon>
        <taxon>Fungi</taxon>
        <taxon>Dikarya</taxon>
        <taxon>Ascomycota</taxon>
        <taxon>Pezizomycotina</taxon>
        <taxon>Leotiomycetes</taxon>
        <taxon>Helotiales</taxon>
        <taxon>Tricladiaceae</taxon>
        <taxon>Cudoniella</taxon>
    </lineage>
</organism>
<dbReference type="Gene3D" id="3.90.550.50">
    <property type="match status" value="1"/>
</dbReference>
<dbReference type="InterPro" id="IPR006740">
    <property type="entry name" value="DUF604"/>
</dbReference>